<organism evidence="2 3">
    <name type="scientific">Allacma fusca</name>
    <dbReference type="NCBI Taxonomy" id="39272"/>
    <lineage>
        <taxon>Eukaryota</taxon>
        <taxon>Metazoa</taxon>
        <taxon>Ecdysozoa</taxon>
        <taxon>Arthropoda</taxon>
        <taxon>Hexapoda</taxon>
        <taxon>Collembola</taxon>
        <taxon>Symphypleona</taxon>
        <taxon>Sminthuridae</taxon>
        <taxon>Allacma</taxon>
    </lineage>
</organism>
<name>A0A8J2KYW8_9HEXA</name>
<proteinExistence type="predicted"/>
<feature type="compositionally biased region" description="Acidic residues" evidence="1">
    <location>
        <begin position="137"/>
        <end position="146"/>
    </location>
</feature>
<evidence type="ECO:0000256" key="1">
    <source>
        <dbReference type="SAM" id="MobiDB-lite"/>
    </source>
</evidence>
<evidence type="ECO:0000313" key="3">
    <source>
        <dbReference type="Proteomes" id="UP000708208"/>
    </source>
</evidence>
<comment type="caution">
    <text evidence="2">The sequence shown here is derived from an EMBL/GenBank/DDBJ whole genome shotgun (WGS) entry which is preliminary data.</text>
</comment>
<evidence type="ECO:0000313" key="2">
    <source>
        <dbReference type="EMBL" id="CAG7825894.1"/>
    </source>
</evidence>
<dbReference type="EMBL" id="CAJVCH010537818">
    <property type="protein sequence ID" value="CAG7825894.1"/>
    <property type="molecule type" value="Genomic_DNA"/>
</dbReference>
<keyword evidence="3" id="KW-1185">Reference proteome</keyword>
<reference evidence="2" key="1">
    <citation type="submission" date="2021-06" db="EMBL/GenBank/DDBJ databases">
        <authorList>
            <person name="Hodson N. C."/>
            <person name="Mongue J. A."/>
            <person name="Jaron S. K."/>
        </authorList>
    </citation>
    <scope>NUCLEOTIDE SEQUENCE</scope>
</reference>
<protein>
    <submittedName>
        <fullName evidence="2">Uncharacterized protein</fullName>
    </submittedName>
</protein>
<feature type="region of interest" description="Disordered" evidence="1">
    <location>
        <begin position="119"/>
        <end position="146"/>
    </location>
</feature>
<feature type="non-terminal residue" evidence="2">
    <location>
        <position position="1"/>
    </location>
</feature>
<dbReference type="Proteomes" id="UP000708208">
    <property type="component" value="Unassembled WGS sequence"/>
</dbReference>
<gene>
    <name evidence="2" type="ORF">AFUS01_LOCUS35976</name>
</gene>
<dbReference type="AlphaFoldDB" id="A0A8J2KYW8"/>
<accession>A0A8J2KYW8</accession>
<sequence>GISESAIDTIGSSEWMTKLLEKLNENHPRVTLCHLKGYKKKYPSHFDPNAPPKGSLEYKRAKNEKDRELKKTMDRWVDWIWEMRMGVIEIPGLSVANTPLKQLTKIFTKKIQKIVMARVESSEGETTDMESHSSSDSSDDYDVDCG</sequence>